<dbReference type="Gene3D" id="1.25.40.10">
    <property type="entry name" value="Tetratricopeptide repeat domain"/>
    <property type="match status" value="2"/>
</dbReference>
<organism evidence="5 6">
    <name type="scientific">Funiculus sociatus GB2-A5</name>
    <dbReference type="NCBI Taxonomy" id="2933946"/>
    <lineage>
        <taxon>Bacteria</taxon>
        <taxon>Bacillati</taxon>
        <taxon>Cyanobacteriota</taxon>
        <taxon>Cyanophyceae</taxon>
        <taxon>Coleofasciculales</taxon>
        <taxon>Coleofasciculaceae</taxon>
        <taxon>Funiculus</taxon>
    </lineage>
</organism>
<dbReference type="Pfam" id="PF13181">
    <property type="entry name" value="TPR_8"/>
    <property type="match status" value="1"/>
</dbReference>
<evidence type="ECO:0000256" key="3">
    <source>
        <dbReference type="SAM" id="MobiDB-lite"/>
    </source>
</evidence>
<dbReference type="PANTHER" id="PTHR10098">
    <property type="entry name" value="RAPSYN-RELATED"/>
    <property type="match status" value="1"/>
</dbReference>
<evidence type="ECO:0000313" key="6">
    <source>
        <dbReference type="Proteomes" id="UP001442494"/>
    </source>
</evidence>
<proteinExistence type="predicted"/>
<protein>
    <submittedName>
        <fullName evidence="5">CHAT domain-containing protein</fullName>
    </submittedName>
</protein>
<evidence type="ECO:0000256" key="2">
    <source>
        <dbReference type="SAM" id="Coils"/>
    </source>
</evidence>
<dbReference type="EMBL" id="JAMPKK010000110">
    <property type="protein sequence ID" value="MEP0868084.1"/>
    <property type="molecule type" value="Genomic_DNA"/>
</dbReference>
<feature type="region of interest" description="Disordered" evidence="3">
    <location>
        <begin position="481"/>
        <end position="502"/>
    </location>
</feature>
<evidence type="ECO:0000259" key="4">
    <source>
        <dbReference type="Pfam" id="PF12770"/>
    </source>
</evidence>
<dbReference type="Pfam" id="PF13424">
    <property type="entry name" value="TPR_12"/>
    <property type="match status" value="3"/>
</dbReference>
<reference evidence="5 6" key="1">
    <citation type="submission" date="2022-04" db="EMBL/GenBank/DDBJ databases">
        <title>Positive selection, recombination, and allopatry shape intraspecific diversity of widespread and dominant cyanobacteria.</title>
        <authorList>
            <person name="Wei J."/>
            <person name="Shu W."/>
            <person name="Hu C."/>
        </authorList>
    </citation>
    <scope>NUCLEOTIDE SEQUENCE [LARGE SCALE GENOMIC DNA]</scope>
    <source>
        <strain evidence="5 6">GB2-A5</strain>
    </source>
</reference>
<dbReference type="Proteomes" id="UP001442494">
    <property type="component" value="Unassembled WGS sequence"/>
</dbReference>
<evidence type="ECO:0000313" key="5">
    <source>
        <dbReference type="EMBL" id="MEP0868084.1"/>
    </source>
</evidence>
<keyword evidence="6" id="KW-1185">Reference proteome</keyword>
<keyword evidence="2" id="KW-0175">Coiled coil</keyword>
<dbReference type="PROSITE" id="PS50005">
    <property type="entry name" value="TPR"/>
    <property type="match status" value="3"/>
</dbReference>
<dbReference type="Pfam" id="PF12770">
    <property type="entry name" value="CHAT"/>
    <property type="match status" value="1"/>
</dbReference>
<feature type="repeat" description="TPR" evidence="1">
    <location>
        <begin position="22"/>
        <end position="55"/>
    </location>
</feature>
<name>A0ABV0JX94_9CYAN</name>
<evidence type="ECO:0000256" key="1">
    <source>
        <dbReference type="PROSITE-ProRule" id="PRU00339"/>
    </source>
</evidence>
<dbReference type="SMART" id="SM00028">
    <property type="entry name" value="TPR"/>
    <property type="match status" value="8"/>
</dbReference>
<comment type="caution">
    <text evidence="5">The sequence shown here is derived from an EMBL/GenBank/DDBJ whole genome shotgun (WGS) entry which is preliminary data.</text>
</comment>
<gene>
    <name evidence="5" type="ORF">NDI37_26980</name>
</gene>
<keyword evidence="1" id="KW-0802">TPR repeat</keyword>
<accession>A0ABV0JX94</accession>
<feature type="domain" description="CHAT" evidence="4">
    <location>
        <begin position="507"/>
        <end position="794"/>
    </location>
</feature>
<feature type="repeat" description="TPR" evidence="1">
    <location>
        <begin position="62"/>
        <end position="95"/>
    </location>
</feature>
<dbReference type="PANTHER" id="PTHR10098:SF108">
    <property type="entry name" value="TETRATRICOPEPTIDE REPEAT PROTEIN 28"/>
    <property type="match status" value="1"/>
</dbReference>
<sequence length="796" mass="87298">MNLCLITPPVLAQTQDNIEFNADKLLGLGIRQHQTGQFEESLKSLQQALRLYQEIGSRTGETNTLLSLGETYFTVGQYLRAIAFYQQTLEIVRSIGDQATEAKTLDNLGTAYFYLGDEKQAKEFRTAAETLRKEIGNPKREAAFLGNVGITSESEGEYQDAIALYQEQLAAARESGNIEAVGDALNNLAAAYRTLGQYPQAIEFYQQQLVIARKAKDATQEAYFLNNIAESYELLGQYPQAIEVRREQLAIASKSGDPAKELLALNNLAKSYQNAGQFESAIALYQQPLEKAIKAGDRLAEGKALNNLGFALLKSGKPEEAKTTLDNAIKAWEAIRAKLGSGNNYIDAQTATYQRLQQVLIAQNQPVAALEMAEQGRIRTIVDLLRLRLDSEPVGNNLKPAPKKLVYPTIADIQKIAKEEKATFVEYSIVPDEGVYAWVIQPTGEVTFRRIEISAKNTIYPITSVEDVISSIPESLGLKGKKVENSPKLPSSQKPNSEGKSALEPKPLLQLHQLLIKPIADLLPKDPTARVIFIPQKEMFPIPFAALVDIYGNYLIQKHTILTSPSIQLLALTRQQRSKTAGGNRLVVGNPVMPRIAAAPGETPKALPPLLSAEQEAIEIAKQFNTKDLFIGNKATKAAVLEKMRKAKSVHLATYGILDDFKRQGIPGAIALAPFGSDSGLLTTAEILELYAQPKGQRLRPELVVLSVAETGKGRTNGDGILGLSASLMTVGVPTLIMPMWSAPDAPTNALMSEFYKQLKQKNDKAEALRNAMLKIKQQNPHPKDWAAFTLIGEPK</sequence>
<dbReference type="InterPro" id="IPR011990">
    <property type="entry name" value="TPR-like_helical_dom_sf"/>
</dbReference>
<dbReference type="SUPFAM" id="SSF48452">
    <property type="entry name" value="TPR-like"/>
    <property type="match status" value="2"/>
</dbReference>
<dbReference type="InterPro" id="IPR019734">
    <property type="entry name" value="TPR_rpt"/>
</dbReference>
<feature type="coiled-coil region" evidence="2">
    <location>
        <begin position="752"/>
        <end position="779"/>
    </location>
</feature>
<feature type="repeat" description="TPR" evidence="1">
    <location>
        <begin position="182"/>
        <end position="215"/>
    </location>
</feature>
<dbReference type="InterPro" id="IPR024983">
    <property type="entry name" value="CHAT_dom"/>
</dbReference>
<feature type="compositionally biased region" description="Polar residues" evidence="3">
    <location>
        <begin position="488"/>
        <end position="499"/>
    </location>
</feature>
<dbReference type="RefSeq" id="WP_190418087.1">
    <property type="nucleotide sequence ID" value="NZ_JAMPKK010000110.1"/>
</dbReference>